<evidence type="ECO:0000313" key="1">
    <source>
        <dbReference type="EMBL" id="JAD34009.1"/>
    </source>
</evidence>
<proteinExistence type="predicted"/>
<sequence length="52" mass="5884">MPTASDLRSQTTRLLHSCCSKLTPGQQLSWTTVGSPSRDHYDGDFRQTWMVV</sequence>
<reference evidence="1" key="1">
    <citation type="submission" date="2014-09" db="EMBL/GenBank/DDBJ databases">
        <authorList>
            <person name="Magalhaes I.L.F."/>
            <person name="Oliveira U."/>
            <person name="Santos F.R."/>
            <person name="Vidigal T.H.D.A."/>
            <person name="Brescovit A.D."/>
            <person name="Santos A.J."/>
        </authorList>
    </citation>
    <scope>NUCLEOTIDE SEQUENCE</scope>
    <source>
        <tissue evidence="1">Shoot tissue taken approximately 20 cm above the soil surface</tissue>
    </source>
</reference>
<protein>
    <submittedName>
        <fullName evidence="1">Uncharacterized protein</fullName>
    </submittedName>
</protein>
<dbReference type="EMBL" id="GBRH01263886">
    <property type="protein sequence ID" value="JAD34009.1"/>
    <property type="molecule type" value="Transcribed_RNA"/>
</dbReference>
<organism evidence="1">
    <name type="scientific">Arundo donax</name>
    <name type="common">Giant reed</name>
    <name type="synonym">Donax arundinaceus</name>
    <dbReference type="NCBI Taxonomy" id="35708"/>
    <lineage>
        <taxon>Eukaryota</taxon>
        <taxon>Viridiplantae</taxon>
        <taxon>Streptophyta</taxon>
        <taxon>Embryophyta</taxon>
        <taxon>Tracheophyta</taxon>
        <taxon>Spermatophyta</taxon>
        <taxon>Magnoliopsida</taxon>
        <taxon>Liliopsida</taxon>
        <taxon>Poales</taxon>
        <taxon>Poaceae</taxon>
        <taxon>PACMAD clade</taxon>
        <taxon>Arundinoideae</taxon>
        <taxon>Arundineae</taxon>
        <taxon>Arundo</taxon>
    </lineage>
</organism>
<reference evidence="1" key="2">
    <citation type="journal article" date="2015" name="Data Brief">
        <title>Shoot transcriptome of the giant reed, Arundo donax.</title>
        <authorList>
            <person name="Barrero R.A."/>
            <person name="Guerrero F.D."/>
            <person name="Moolhuijzen P."/>
            <person name="Goolsby J.A."/>
            <person name="Tidwell J."/>
            <person name="Bellgard S.E."/>
            <person name="Bellgard M.I."/>
        </authorList>
    </citation>
    <scope>NUCLEOTIDE SEQUENCE</scope>
    <source>
        <tissue evidence="1">Shoot tissue taken approximately 20 cm above the soil surface</tissue>
    </source>
</reference>
<name>A0A0A8Z3P9_ARUDO</name>
<accession>A0A0A8Z3P9</accession>
<dbReference type="AlphaFoldDB" id="A0A0A8Z3P9"/>